<dbReference type="Gene3D" id="1.10.510.10">
    <property type="entry name" value="Transferase(Phosphotransferase) domain 1"/>
    <property type="match status" value="1"/>
</dbReference>
<dbReference type="PROSITE" id="PS00109">
    <property type="entry name" value="PROTEIN_KINASE_TYR"/>
    <property type="match status" value="1"/>
</dbReference>
<evidence type="ECO:0000256" key="17">
    <source>
        <dbReference type="ARBA" id="ARBA00047899"/>
    </source>
</evidence>
<dbReference type="Pfam" id="PF00560">
    <property type="entry name" value="LRR_1"/>
    <property type="match status" value="3"/>
</dbReference>
<keyword evidence="10 19" id="KW-0547">Nucleotide-binding</keyword>
<dbReference type="InterPro" id="IPR001611">
    <property type="entry name" value="Leu-rich_rpt"/>
</dbReference>
<keyword evidence="4" id="KW-0597">Phosphoprotein</keyword>
<sequence length="1799" mass="200505">MNTQLGATGNFLTKSRKQNPKSLKNCSSLKRIRLEKNQLTGNISEDFGIYPKLDYIDLSYNKFYGEVSSTWGLCSNLTSLKMSNNNLSGKIPLELGGVTRLNVLDLSSNHFVGEIPKTFGRLSLVGILNLDNNKLSGAVPSNLGKLYNLEILNLAKNSLTGPINKNLGECFNLRSLNLSSNKFEGVIPVQISKFDNLESLDLGANNLIGKLSPQLGGLKMVQILNLSHNNLIGSIPSSFNGMVSLTTVDVSYNQLEGPLPKIRAFEEAPMEALRNNKRLCGNHTGLDCPIQGRKQTNEHVAQKVILIIFPTVGCLLLSFVIVVIFFYIRKRNPNDTNRTQEIEANIFTIWSYDGKMVYERIIEALENFDPKHIIGVGGYGTVYKAEMSTKVLAVKKLHAPEDGEMQDLKSFENEIRVLTKIRHQNIVKLYGFCSHPRHSFLVYEFLARGSLKSVMNDMEQAVAFDWSKRVRVVKGIANALSYMHHDFSQPIIHRDLSSNNVVLDSDWVAHVSDFGTARLLKPDSSNWTSFVGTLGYIAPELAYTMEVNEKCDVYSFGVLTLEVLMGKHPGDFISLSSYINTSLTEVLDQRLQPPVKSVVEQVKLLLEVAYSCLNESPPSRPSMWDVARGFPVDKGKTSRRRKKPAVDLKGKSTEHYVHQSGVTSFKCTASIIVTAARILLVTVDLDAVERYITYDLFDVVMNFNKHSIVFNFRFPQRWTISIANKSNRGLDNLRFTRLRNSLGRLEFIMSSEVRSSITESLEVGELRELAGLPEGTQIRVAGEIRPADTPTGFFALFEYPFKIGFRWPYSPLSRAFMSRFNLSPGQLMPQFWRVILVIERVTKDWGRRAFSVDDLLSAYNVTKLPYNRYGLFPKGRNDTMLVHRTQVNDRGWKSRYVFVQTSSVADESWVVPEWNSNAVSFTFETTEESNELISHFLSYSVTDRTYRMSKGGEESDVEPEVQIIEETDMEGSASKKASTMEAAARAAKRKAAAQEGLVAKRTRSSYVSVDTPPKDAARKAEGGIAAIPLSFAPPEKGEGASSQPVSKVDKGKEKEGSGLTTMTIQIPSDFMVVDVIRTAATFPVLEQFHVSAHKARIEEADIEDLDASIAGISFLALQTSLSLHTRMAKIKEEMASVYEKPLDGGKKPAVDLKDKSTEHYVHQSGVMSFKYTALIIVTAARILLVTVDLDAVERYITYDFLIVMMDFNEHSIVLNFRFPQSLSRSEFIMSSEVRSSITESLEVGELRELAGLPENALVRVAGEIRPADAPKGFFALFEYPFKVGFRWPYSPLARAFMSRFDVSPGQLMPQFWRVVHVIERVTKNWDRPPFSVDDLLSAYNVIRFSYNRFGLFPRGRSDAMLVHGTQVNDRGWKARYVFVQTSSVVGEESWVVPEWNKGAIDFTFEETTEAIERFLSYSVTDRKYRTSKGGDESDVEPEVQIIEETDMEGSASKKASTMEAAARAAKRKAAAQEGLVAKRTRSSYVSVDTPPKDAARKAEGGIEAVPLNFAPPAKGAGASKADKGKEKEGSGLTTMTIQIPSDFMVDDVIRTAATFPVLEQFHVPAQKARMEEADIEDLDASIAGISFLALQTSLSLHTRMAKIKEELALNQNDAKLAKKEADKAKKKLTQLTDEVNTKSVQIGDLESKLELSEGFQVQQRERLKLALDHAKELEKELLAVRREKAEREEALSSKIQELEDDAALVRVVARTAVIRRVAAGTVTSQMAKDEVASFVQVMGSEDLLDEEDLKNLDEEVAAEVKDAGVEEEVPETSGSVPAHPEETEEAPVVDPPATNAPLE</sequence>
<evidence type="ECO:0000256" key="2">
    <source>
        <dbReference type="ARBA" id="ARBA00012513"/>
    </source>
</evidence>
<dbReference type="PROSITE" id="PS00107">
    <property type="entry name" value="PROTEIN_KINASE_ATP"/>
    <property type="match status" value="1"/>
</dbReference>
<dbReference type="FunFam" id="1.10.510.10:FF:000445">
    <property type="entry name" value="MDIS1-interacting receptor like kinase 2"/>
    <property type="match status" value="1"/>
</dbReference>
<dbReference type="Gene3D" id="3.30.200.20">
    <property type="entry name" value="Phosphorylase Kinase, domain 1"/>
    <property type="match status" value="1"/>
</dbReference>
<dbReference type="InterPro" id="IPR017441">
    <property type="entry name" value="Protein_kinase_ATP_BS"/>
</dbReference>
<keyword evidence="11" id="KW-0418">Kinase</keyword>
<dbReference type="InterPro" id="IPR000719">
    <property type="entry name" value="Prot_kinase_dom"/>
</dbReference>
<evidence type="ECO:0000256" key="1">
    <source>
        <dbReference type="ARBA" id="ARBA00004479"/>
    </source>
</evidence>
<evidence type="ECO:0000256" key="13">
    <source>
        <dbReference type="ARBA" id="ARBA00022989"/>
    </source>
</evidence>
<keyword evidence="25" id="KW-1185">Reference proteome</keyword>
<evidence type="ECO:0000256" key="22">
    <source>
        <dbReference type="SAM" id="Phobius"/>
    </source>
</evidence>
<comment type="catalytic activity">
    <reaction evidence="17">
        <text>L-threonyl-[protein] + ATP = O-phospho-L-threonyl-[protein] + ADP + H(+)</text>
        <dbReference type="Rhea" id="RHEA:46608"/>
        <dbReference type="Rhea" id="RHEA-COMP:11060"/>
        <dbReference type="Rhea" id="RHEA-COMP:11605"/>
        <dbReference type="ChEBI" id="CHEBI:15378"/>
        <dbReference type="ChEBI" id="CHEBI:30013"/>
        <dbReference type="ChEBI" id="CHEBI:30616"/>
        <dbReference type="ChEBI" id="CHEBI:61977"/>
        <dbReference type="ChEBI" id="CHEBI:456216"/>
        <dbReference type="EC" id="2.7.11.1"/>
    </reaction>
</comment>
<evidence type="ECO:0000313" key="24">
    <source>
        <dbReference type="EMBL" id="KAJ9560374.1"/>
    </source>
</evidence>
<dbReference type="GO" id="GO:0005524">
    <property type="term" value="F:ATP binding"/>
    <property type="evidence" value="ECO:0007669"/>
    <property type="project" value="UniProtKB-UniRule"/>
</dbReference>
<feature type="binding site" evidence="19">
    <location>
        <position position="396"/>
    </location>
    <ligand>
        <name>ATP</name>
        <dbReference type="ChEBI" id="CHEBI:30616"/>
    </ligand>
</feature>
<keyword evidence="7 22" id="KW-0812">Transmembrane</keyword>
<comment type="subcellular location">
    <subcellularLocation>
        <location evidence="1">Membrane</location>
        <topology evidence="1">Single-pass type I membrane protein</topology>
    </subcellularLocation>
</comment>
<keyword evidence="14 22" id="KW-0472">Membrane</keyword>
<keyword evidence="12 19" id="KW-0067">ATP-binding</keyword>
<evidence type="ECO:0000256" key="9">
    <source>
        <dbReference type="ARBA" id="ARBA00022737"/>
    </source>
</evidence>
<feature type="region of interest" description="Disordered" evidence="21">
    <location>
        <begin position="1030"/>
        <end position="1056"/>
    </location>
</feature>
<feature type="compositionally biased region" description="Polar residues" evidence="21">
    <location>
        <begin position="1"/>
        <end position="13"/>
    </location>
</feature>
<evidence type="ECO:0000256" key="6">
    <source>
        <dbReference type="ARBA" id="ARBA00022679"/>
    </source>
</evidence>
<keyword evidence="9" id="KW-0677">Repeat</keyword>
<dbReference type="FunFam" id="3.80.10.10:FF:000095">
    <property type="entry name" value="LRR receptor-like serine/threonine-protein kinase GSO1"/>
    <property type="match status" value="1"/>
</dbReference>
<dbReference type="Gene3D" id="3.80.10.10">
    <property type="entry name" value="Ribonuclease Inhibitor"/>
    <property type="match status" value="1"/>
</dbReference>
<dbReference type="InterPro" id="IPR051420">
    <property type="entry name" value="Ser_Thr_Kinases_DiverseReg"/>
</dbReference>
<keyword evidence="5" id="KW-0433">Leucine-rich repeat</keyword>
<dbReference type="GO" id="GO:0004674">
    <property type="term" value="F:protein serine/threonine kinase activity"/>
    <property type="evidence" value="ECO:0007669"/>
    <property type="project" value="UniProtKB-KW"/>
</dbReference>
<dbReference type="GO" id="GO:0016020">
    <property type="term" value="C:membrane"/>
    <property type="evidence" value="ECO:0007669"/>
    <property type="project" value="UniProtKB-SubCell"/>
</dbReference>
<evidence type="ECO:0000256" key="5">
    <source>
        <dbReference type="ARBA" id="ARBA00022614"/>
    </source>
</evidence>
<evidence type="ECO:0000256" key="3">
    <source>
        <dbReference type="ARBA" id="ARBA00022527"/>
    </source>
</evidence>
<evidence type="ECO:0000256" key="4">
    <source>
        <dbReference type="ARBA" id="ARBA00022553"/>
    </source>
</evidence>
<feature type="coiled-coil region" evidence="20">
    <location>
        <begin position="1600"/>
        <end position="1701"/>
    </location>
</feature>
<dbReference type="InterPro" id="IPR032675">
    <property type="entry name" value="LRR_dom_sf"/>
</dbReference>
<dbReference type="FunFam" id="3.30.200.20:FF:000309">
    <property type="entry name" value="Leucine-rich repeat receptor protein kinase MSP1"/>
    <property type="match status" value="1"/>
</dbReference>
<reference evidence="24" key="1">
    <citation type="submission" date="2023-03" db="EMBL/GenBank/DDBJ databases">
        <title>Chromosome-scale reference genome and RAD-based genetic map of yellow starthistle (Centaurea solstitialis) reveal putative structural variation and QTLs associated with invader traits.</title>
        <authorList>
            <person name="Reatini B."/>
            <person name="Cang F.A."/>
            <person name="Jiang Q."/>
            <person name="Mckibben M.T.W."/>
            <person name="Barker M.S."/>
            <person name="Rieseberg L.H."/>
            <person name="Dlugosch K.M."/>
        </authorList>
    </citation>
    <scope>NUCLEOTIDE SEQUENCE</scope>
    <source>
        <strain evidence="24">CAN-66</strain>
        <tissue evidence="24">Leaf</tissue>
    </source>
</reference>
<keyword evidence="8" id="KW-0732">Signal</keyword>
<dbReference type="SUPFAM" id="SSF52058">
    <property type="entry name" value="L domain-like"/>
    <property type="match status" value="1"/>
</dbReference>
<dbReference type="InterPro" id="IPR008266">
    <property type="entry name" value="Tyr_kinase_AS"/>
</dbReference>
<evidence type="ECO:0000256" key="15">
    <source>
        <dbReference type="ARBA" id="ARBA00023170"/>
    </source>
</evidence>
<evidence type="ECO:0000256" key="11">
    <source>
        <dbReference type="ARBA" id="ARBA00022777"/>
    </source>
</evidence>
<feature type="compositionally biased region" description="Basic and acidic residues" evidence="21">
    <location>
        <begin position="1047"/>
        <end position="1056"/>
    </location>
</feature>
<evidence type="ECO:0000256" key="10">
    <source>
        <dbReference type="ARBA" id="ARBA00022741"/>
    </source>
</evidence>
<keyword evidence="20" id="KW-0175">Coiled coil</keyword>
<dbReference type="InterPro" id="IPR011009">
    <property type="entry name" value="Kinase-like_dom_sf"/>
</dbReference>
<proteinExistence type="predicted"/>
<evidence type="ECO:0000256" key="8">
    <source>
        <dbReference type="ARBA" id="ARBA00022729"/>
    </source>
</evidence>
<feature type="domain" description="Protein kinase" evidence="23">
    <location>
        <begin position="368"/>
        <end position="633"/>
    </location>
</feature>
<feature type="region of interest" description="Disordered" evidence="21">
    <location>
        <begin position="1"/>
        <end position="22"/>
    </location>
</feature>
<evidence type="ECO:0000256" key="12">
    <source>
        <dbReference type="ARBA" id="ARBA00022840"/>
    </source>
</evidence>
<keyword evidence="6" id="KW-0808">Transferase</keyword>
<protein>
    <recommendedName>
        <fullName evidence="2">non-specific serine/threonine protein kinase</fullName>
        <ecNumber evidence="2">2.7.11.1</ecNumber>
    </recommendedName>
</protein>
<evidence type="ECO:0000256" key="19">
    <source>
        <dbReference type="PROSITE-ProRule" id="PRU10141"/>
    </source>
</evidence>
<comment type="catalytic activity">
    <reaction evidence="18">
        <text>L-seryl-[protein] + ATP = O-phospho-L-seryl-[protein] + ADP + H(+)</text>
        <dbReference type="Rhea" id="RHEA:17989"/>
        <dbReference type="Rhea" id="RHEA-COMP:9863"/>
        <dbReference type="Rhea" id="RHEA-COMP:11604"/>
        <dbReference type="ChEBI" id="CHEBI:15378"/>
        <dbReference type="ChEBI" id="CHEBI:29999"/>
        <dbReference type="ChEBI" id="CHEBI:30616"/>
        <dbReference type="ChEBI" id="CHEBI:83421"/>
        <dbReference type="ChEBI" id="CHEBI:456216"/>
        <dbReference type="EC" id="2.7.11.1"/>
    </reaction>
</comment>
<feature type="compositionally biased region" description="Low complexity" evidence="21">
    <location>
        <begin position="1510"/>
        <end position="1519"/>
    </location>
</feature>
<evidence type="ECO:0000256" key="21">
    <source>
        <dbReference type="SAM" id="MobiDB-lite"/>
    </source>
</evidence>
<feature type="region of interest" description="Disordered" evidence="21">
    <location>
        <begin position="1758"/>
        <end position="1799"/>
    </location>
</feature>
<evidence type="ECO:0000256" key="7">
    <source>
        <dbReference type="ARBA" id="ARBA00022692"/>
    </source>
</evidence>
<organism evidence="24 25">
    <name type="scientific">Centaurea solstitialis</name>
    <name type="common">yellow star-thistle</name>
    <dbReference type="NCBI Taxonomy" id="347529"/>
    <lineage>
        <taxon>Eukaryota</taxon>
        <taxon>Viridiplantae</taxon>
        <taxon>Streptophyta</taxon>
        <taxon>Embryophyta</taxon>
        <taxon>Tracheophyta</taxon>
        <taxon>Spermatophyta</taxon>
        <taxon>Magnoliopsida</taxon>
        <taxon>eudicotyledons</taxon>
        <taxon>Gunneridae</taxon>
        <taxon>Pentapetalae</taxon>
        <taxon>asterids</taxon>
        <taxon>campanulids</taxon>
        <taxon>Asterales</taxon>
        <taxon>Asteraceae</taxon>
        <taxon>Carduoideae</taxon>
        <taxon>Cardueae</taxon>
        <taxon>Centaureinae</taxon>
        <taxon>Centaurea</taxon>
    </lineage>
</organism>
<comment type="caution">
    <text evidence="24">The sequence shown here is derived from an EMBL/GenBank/DDBJ whole genome shotgun (WGS) entry which is preliminary data.</text>
</comment>
<evidence type="ECO:0000256" key="18">
    <source>
        <dbReference type="ARBA" id="ARBA00048679"/>
    </source>
</evidence>
<accession>A0AA38WRH6</accession>
<evidence type="ECO:0000256" key="14">
    <source>
        <dbReference type="ARBA" id="ARBA00023136"/>
    </source>
</evidence>
<keyword evidence="16" id="KW-0325">Glycoprotein</keyword>
<dbReference type="Pfam" id="PF00069">
    <property type="entry name" value="Pkinase"/>
    <property type="match status" value="1"/>
</dbReference>
<dbReference type="Proteomes" id="UP001172457">
    <property type="component" value="Chromosome 2"/>
</dbReference>
<evidence type="ECO:0000256" key="20">
    <source>
        <dbReference type="SAM" id="Coils"/>
    </source>
</evidence>
<dbReference type="PANTHER" id="PTHR48005">
    <property type="entry name" value="LEUCINE RICH REPEAT KINASE 2"/>
    <property type="match status" value="1"/>
</dbReference>
<name>A0AA38WRH6_9ASTR</name>
<gene>
    <name evidence="24" type="ORF">OSB04_005534</name>
</gene>
<feature type="transmembrane region" description="Helical" evidence="22">
    <location>
        <begin position="304"/>
        <end position="328"/>
    </location>
</feature>
<dbReference type="EMBL" id="JARYMX010000002">
    <property type="protein sequence ID" value="KAJ9560374.1"/>
    <property type="molecule type" value="Genomic_DNA"/>
</dbReference>
<feature type="compositionally biased region" description="Basic and acidic residues" evidence="21">
    <location>
        <begin position="1520"/>
        <end position="1529"/>
    </location>
</feature>
<evidence type="ECO:0000259" key="23">
    <source>
        <dbReference type="PROSITE" id="PS50011"/>
    </source>
</evidence>
<dbReference type="Pfam" id="PF13855">
    <property type="entry name" value="LRR_8"/>
    <property type="match status" value="1"/>
</dbReference>
<evidence type="ECO:0000313" key="25">
    <source>
        <dbReference type="Proteomes" id="UP001172457"/>
    </source>
</evidence>
<keyword evidence="15" id="KW-0675">Receptor</keyword>
<keyword evidence="3" id="KW-0723">Serine/threonine-protein kinase</keyword>
<dbReference type="EC" id="2.7.11.1" evidence="2"/>
<feature type="region of interest" description="Disordered" evidence="21">
    <location>
        <begin position="1507"/>
        <end position="1531"/>
    </location>
</feature>
<dbReference type="PANTHER" id="PTHR48005:SF70">
    <property type="entry name" value="MDIS1-INTERACTING RECEPTOR LIKE KINASE 2-LIKE"/>
    <property type="match status" value="1"/>
</dbReference>
<evidence type="ECO:0000256" key="16">
    <source>
        <dbReference type="ARBA" id="ARBA00023180"/>
    </source>
</evidence>
<dbReference type="SUPFAM" id="SSF56112">
    <property type="entry name" value="Protein kinase-like (PK-like)"/>
    <property type="match status" value="1"/>
</dbReference>
<dbReference type="PROSITE" id="PS50011">
    <property type="entry name" value="PROTEIN_KINASE_DOM"/>
    <property type="match status" value="1"/>
</dbReference>
<keyword evidence="13 22" id="KW-1133">Transmembrane helix</keyword>